<dbReference type="CDD" id="cd02972">
    <property type="entry name" value="DsbA_family"/>
    <property type="match status" value="1"/>
</dbReference>
<dbReference type="AlphaFoldDB" id="A0A1I7MMX1"/>
<organism evidence="4 5">
    <name type="scientific">Micrococcus terreus</name>
    <dbReference type="NCBI Taxonomy" id="574650"/>
    <lineage>
        <taxon>Bacteria</taxon>
        <taxon>Bacillati</taxon>
        <taxon>Actinomycetota</taxon>
        <taxon>Actinomycetes</taxon>
        <taxon>Micrococcales</taxon>
        <taxon>Micrococcaceae</taxon>
        <taxon>Micrococcus</taxon>
    </lineage>
</organism>
<evidence type="ECO:0000259" key="3">
    <source>
        <dbReference type="Pfam" id="PF13462"/>
    </source>
</evidence>
<sequence>MTASAAHRLLSLSAVGALALGLTACAGDADQTESPAAVGTASTSPASEGTGSAAPTPSPSPSASADQEPSTVAVYEDFACPHCKDFHNGVGGFLASVAQGGEAEIDYRIVDFMGQGDDESWSTRAANAFYCFRDTTEDTQLQHDYQTQLFAAAPAGLSDQQLVDRAGLLEVDIADCVAADGGSDQIEAALTGMSEDGVRGVPTMVVDGTVYDPESDGDVIDWVLEQANLSDGSA</sequence>
<reference evidence="4 5" key="1">
    <citation type="submission" date="2016-10" db="EMBL/GenBank/DDBJ databases">
        <authorList>
            <person name="de Groot N.N."/>
        </authorList>
    </citation>
    <scope>NUCLEOTIDE SEQUENCE [LARGE SCALE GENOMIC DNA]</scope>
    <source>
        <strain evidence="4 5">CGMCC 1.7054</strain>
    </source>
</reference>
<dbReference type="Pfam" id="PF13462">
    <property type="entry name" value="Thioredoxin_4"/>
    <property type="match status" value="1"/>
</dbReference>
<evidence type="ECO:0000313" key="5">
    <source>
        <dbReference type="Proteomes" id="UP000198881"/>
    </source>
</evidence>
<keyword evidence="2" id="KW-0732">Signal</keyword>
<feature type="chain" id="PRO_5038726256" evidence="2">
    <location>
        <begin position="27"/>
        <end position="234"/>
    </location>
</feature>
<proteinExistence type="predicted"/>
<feature type="signal peptide" evidence="2">
    <location>
        <begin position="1"/>
        <end position="26"/>
    </location>
</feature>
<keyword evidence="4" id="KW-0413">Isomerase</keyword>
<evidence type="ECO:0000256" key="1">
    <source>
        <dbReference type="SAM" id="MobiDB-lite"/>
    </source>
</evidence>
<dbReference type="GO" id="GO:0016853">
    <property type="term" value="F:isomerase activity"/>
    <property type="evidence" value="ECO:0007669"/>
    <property type="project" value="UniProtKB-KW"/>
</dbReference>
<dbReference type="Proteomes" id="UP000198881">
    <property type="component" value="Unassembled WGS sequence"/>
</dbReference>
<dbReference type="Gene3D" id="3.40.30.10">
    <property type="entry name" value="Glutaredoxin"/>
    <property type="match status" value="1"/>
</dbReference>
<feature type="domain" description="Thioredoxin-like fold" evidence="3">
    <location>
        <begin position="69"/>
        <end position="216"/>
    </location>
</feature>
<dbReference type="EMBL" id="FPCG01000006">
    <property type="protein sequence ID" value="SFV23286.1"/>
    <property type="molecule type" value="Genomic_DNA"/>
</dbReference>
<protein>
    <submittedName>
        <fullName evidence="4">Protein-disulfide isomerase</fullName>
    </submittedName>
</protein>
<evidence type="ECO:0000313" key="4">
    <source>
        <dbReference type="EMBL" id="SFV23286.1"/>
    </source>
</evidence>
<dbReference type="InterPro" id="IPR012336">
    <property type="entry name" value="Thioredoxin-like_fold"/>
</dbReference>
<keyword evidence="5" id="KW-1185">Reference proteome</keyword>
<dbReference type="RefSeq" id="WP_177227902.1">
    <property type="nucleotide sequence ID" value="NZ_FPCG01000006.1"/>
</dbReference>
<accession>A0A1I7MMX1</accession>
<dbReference type="SUPFAM" id="SSF52833">
    <property type="entry name" value="Thioredoxin-like"/>
    <property type="match status" value="1"/>
</dbReference>
<evidence type="ECO:0000256" key="2">
    <source>
        <dbReference type="SAM" id="SignalP"/>
    </source>
</evidence>
<name>A0A1I7MMX1_9MICC</name>
<feature type="region of interest" description="Disordered" evidence="1">
    <location>
        <begin position="31"/>
        <end position="68"/>
    </location>
</feature>
<dbReference type="STRING" id="574650.SAMN04487966_106146"/>
<gene>
    <name evidence="4" type="ORF">SAMN04487966_106146</name>
</gene>
<dbReference type="InterPro" id="IPR036249">
    <property type="entry name" value="Thioredoxin-like_sf"/>
</dbReference>
<feature type="compositionally biased region" description="Polar residues" evidence="1">
    <location>
        <begin position="40"/>
        <end position="50"/>
    </location>
</feature>